<dbReference type="Proteomes" id="UP001596053">
    <property type="component" value="Unassembled WGS sequence"/>
</dbReference>
<sequence length="251" mass="27814">MSNDRRADSTRAAALGSTTLSGPPGEAESVFMFYSGKGGVGKSTEAANLNHHFRRLGKMPTLVDGDFVVQDYILAHHEEQECHGLRMSEEEGYTALAEVITEAEPTSPIIVSCPGAQVEVFNDHVQTILFAARSVGRKVFVLSPLDLHVNSYDHVPDLETAAQGAEIYLLRPRWFGRPDQFRQLNQSELGRRYLAAGRVIDVPLLPEALSRAFKDDHHSLSWIEQHGSGGERASLEGWREKSRLAYARFLG</sequence>
<keyword evidence="5" id="KW-1185">Reference proteome</keyword>
<evidence type="ECO:0000313" key="5">
    <source>
        <dbReference type="Proteomes" id="UP001596053"/>
    </source>
</evidence>
<evidence type="ECO:0000313" key="4">
    <source>
        <dbReference type="EMBL" id="MFC5423279.1"/>
    </source>
</evidence>
<dbReference type="InterPro" id="IPR027417">
    <property type="entry name" value="P-loop_NTPase"/>
</dbReference>
<evidence type="ECO:0000256" key="3">
    <source>
        <dbReference type="SAM" id="MobiDB-lite"/>
    </source>
</evidence>
<keyword evidence="2" id="KW-0067">ATP-binding</keyword>
<accession>A0ABW0IYE2</accession>
<dbReference type="InterPro" id="IPR033756">
    <property type="entry name" value="YlxH/NBP35"/>
</dbReference>
<evidence type="ECO:0000256" key="1">
    <source>
        <dbReference type="ARBA" id="ARBA00022741"/>
    </source>
</evidence>
<comment type="caution">
    <text evidence="4">The sequence shown here is derived from an EMBL/GenBank/DDBJ whole genome shotgun (WGS) entry which is preliminary data.</text>
</comment>
<protein>
    <submittedName>
        <fullName evidence="4">P-loop NTPase</fullName>
    </submittedName>
</protein>
<gene>
    <name evidence="4" type="ORF">ACFPOB_27420</name>
</gene>
<feature type="region of interest" description="Disordered" evidence="3">
    <location>
        <begin position="1"/>
        <end position="21"/>
    </location>
</feature>
<dbReference type="CDD" id="cd01983">
    <property type="entry name" value="SIMIBI"/>
    <property type="match status" value="1"/>
</dbReference>
<name>A0ABW0IYE2_9HYPH</name>
<dbReference type="Pfam" id="PF10609">
    <property type="entry name" value="ParA"/>
    <property type="match status" value="1"/>
</dbReference>
<keyword evidence="1" id="KW-0547">Nucleotide-binding</keyword>
<dbReference type="EMBL" id="JBHSLW010000070">
    <property type="protein sequence ID" value="MFC5423279.1"/>
    <property type="molecule type" value="Genomic_DNA"/>
</dbReference>
<dbReference type="RefSeq" id="WP_377801439.1">
    <property type="nucleotide sequence ID" value="NZ_JBHSLW010000070.1"/>
</dbReference>
<dbReference type="SUPFAM" id="SSF52540">
    <property type="entry name" value="P-loop containing nucleoside triphosphate hydrolases"/>
    <property type="match status" value="2"/>
</dbReference>
<proteinExistence type="predicted"/>
<evidence type="ECO:0000256" key="2">
    <source>
        <dbReference type="ARBA" id="ARBA00022840"/>
    </source>
</evidence>
<reference evidence="5" key="1">
    <citation type="journal article" date="2019" name="Int. J. Syst. Evol. Microbiol.">
        <title>The Global Catalogue of Microorganisms (GCM) 10K type strain sequencing project: providing services to taxonomists for standard genome sequencing and annotation.</title>
        <authorList>
            <consortium name="The Broad Institute Genomics Platform"/>
            <consortium name="The Broad Institute Genome Sequencing Center for Infectious Disease"/>
            <person name="Wu L."/>
            <person name="Ma J."/>
        </authorList>
    </citation>
    <scope>NUCLEOTIDE SEQUENCE [LARGE SCALE GENOMIC DNA]</scope>
    <source>
        <strain evidence="5">NCAIM B.01391</strain>
    </source>
</reference>
<organism evidence="4 5">
    <name type="scientific">Bosea eneae</name>
    <dbReference type="NCBI Taxonomy" id="151454"/>
    <lineage>
        <taxon>Bacteria</taxon>
        <taxon>Pseudomonadati</taxon>
        <taxon>Pseudomonadota</taxon>
        <taxon>Alphaproteobacteria</taxon>
        <taxon>Hyphomicrobiales</taxon>
        <taxon>Boseaceae</taxon>
        <taxon>Bosea</taxon>
    </lineage>
</organism>
<dbReference type="Gene3D" id="3.40.50.300">
    <property type="entry name" value="P-loop containing nucleotide triphosphate hydrolases"/>
    <property type="match status" value="1"/>
</dbReference>